<dbReference type="Proteomes" id="UP000241647">
    <property type="component" value="Unassembled WGS sequence"/>
</dbReference>
<proteinExistence type="predicted"/>
<evidence type="ECO:0000313" key="1">
    <source>
        <dbReference type="EMBL" id="PSR58505.1"/>
    </source>
</evidence>
<accession>A0A2T2YSL0</accession>
<dbReference type="EMBL" id="PYHS01000023">
    <property type="protein sequence ID" value="PSR58505.1"/>
    <property type="molecule type" value="Genomic_DNA"/>
</dbReference>
<gene>
    <name evidence="1" type="ORF">C8259_30125</name>
</gene>
<sequence length="239" mass="26977">MSSVAYVDEGGEIAMFDPLADIDRALADRAGWTWFDDHLLYTCGVLDLLRREELARMPVKSTRIRIDPGEVCIAEGPATWSFWRAPGDGSWTRNNVYVAGSASFVAAAQLGNALVNQARRQRAEAASQPRWIAERPGSVMISDRRIHLTNPDYSFRIRWASLETIDLTAADQVVARYVDRNRTFHQWQVRTPWAVLIFVVAAHLHFPNHPLLLSGNWLPAGFEDKCHLAGKKCPPVRER</sequence>
<reference evidence="1 2" key="1">
    <citation type="submission" date="2018-02" db="EMBL/GenBank/DDBJ databases">
        <title>8 Nocardia nova and 1 Nocardia cyriacigeorgica strain used for evolution to TMP-SMX.</title>
        <authorList>
            <person name="Mehta H."/>
            <person name="Weng J."/>
            <person name="Shamoo Y."/>
        </authorList>
    </citation>
    <scope>NUCLEOTIDE SEQUENCE [LARGE SCALE GENOMIC DNA]</scope>
    <source>
        <strain evidence="1 2">ATCC 33727</strain>
    </source>
</reference>
<dbReference type="AlphaFoldDB" id="A0A2T2YSL0"/>
<comment type="caution">
    <text evidence="1">The sequence shown here is derived from an EMBL/GenBank/DDBJ whole genome shotgun (WGS) entry which is preliminary data.</text>
</comment>
<name>A0A2T2YSL0_9NOCA</name>
<evidence type="ECO:0000313" key="2">
    <source>
        <dbReference type="Proteomes" id="UP000241647"/>
    </source>
</evidence>
<dbReference type="RefSeq" id="WP_063029203.1">
    <property type="nucleotide sequence ID" value="NZ_PYHS01000023.1"/>
</dbReference>
<organism evidence="1 2">
    <name type="scientific">Nocardia nova</name>
    <dbReference type="NCBI Taxonomy" id="37330"/>
    <lineage>
        <taxon>Bacteria</taxon>
        <taxon>Bacillati</taxon>
        <taxon>Actinomycetota</taxon>
        <taxon>Actinomycetes</taxon>
        <taxon>Mycobacteriales</taxon>
        <taxon>Nocardiaceae</taxon>
        <taxon>Nocardia</taxon>
    </lineage>
</organism>
<protein>
    <submittedName>
        <fullName evidence="1">Uncharacterized protein</fullName>
    </submittedName>
</protein>